<dbReference type="Proteomes" id="UP001165368">
    <property type="component" value="Unassembled WGS sequence"/>
</dbReference>
<evidence type="ECO:0000313" key="1">
    <source>
        <dbReference type="EMBL" id="MCG2624305.1"/>
    </source>
</evidence>
<evidence type="ECO:0000313" key="2">
    <source>
        <dbReference type="Proteomes" id="UP001165368"/>
    </source>
</evidence>
<gene>
    <name evidence="1" type="ORF">LVY72_20655</name>
</gene>
<keyword evidence="2" id="KW-1185">Reference proteome</keyword>
<reference evidence="1" key="1">
    <citation type="submission" date="2022-01" db="EMBL/GenBank/DDBJ databases">
        <authorList>
            <person name="Jo J.-H."/>
            <person name="Im W.-T."/>
        </authorList>
    </citation>
    <scope>NUCLEOTIDE SEQUENCE</scope>
    <source>
        <strain evidence="1">I2-34</strain>
    </source>
</reference>
<dbReference type="RefSeq" id="WP_237826046.1">
    <property type="nucleotide sequence ID" value="NZ_JAKLTQ010000023.1"/>
</dbReference>
<comment type="caution">
    <text evidence="1">The sequence shown here is derived from an EMBL/GenBank/DDBJ whole genome shotgun (WGS) entry which is preliminary data.</text>
</comment>
<proteinExistence type="predicted"/>
<dbReference type="EMBL" id="JAKLTQ010000023">
    <property type="protein sequence ID" value="MCG2624305.1"/>
    <property type="molecule type" value="Genomic_DNA"/>
</dbReference>
<sequence>MPAEHLLPVFLGPGRQAGEALDLLHDAAARARCSAGDAGAAIDAALALGPRVPLPGSGQTLLLWEVLATLGAADLTAARVVEPHLDALAILAQDGSEAPPGGSWGVFAAEAGGVRLEATEGAGGWRLSGRKPWCSLGAQLSHAVVTAHLADGGRRAFAVDLRQAGVAAAADGWISRGLSAVRTQSLDFDGADAVPVGPAGWYLDRPGFAWGGMGVAACWYGGAASVARRLLQGCLEREPDQLALAALGRVDTALHGARTALAEAADAVDAGEAAGTAGAVLAYRTRGTVHAAAELVLQTAAHNLGPAPLAFEEEHARCVADLQIYLRQYHGARDLAALGRMLLSGPGEKVPW</sequence>
<name>A0ABS9LCA6_9MICC</name>
<accession>A0ABS9LCA6</accession>
<protein>
    <submittedName>
        <fullName evidence="1">Acyl-CoA dehydrogenase</fullName>
    </submittedName>
</protein>
<organism evidence="1 2">
    <name type="scientific">Arthrobacter hankyongi</name>
    <dbReference type="NCBI Taxonomy" id="2904801"/>
    <lineage>
        <taxon>Bacteria</taxon>
        <taxon>Bacillati</taxon>
        <taxon>Actinomycetota</taxon>
        <taxon>Actinomycetes</taxon>
        <taxon>Micrococcales</taxon>
        <taxon>Micrococcaceae</taxon>
        <taxon>Arthrobacter</taxon>
    </lineage>
</organism>
<dbReference type="Gene3D" id="2.40.110.10">
    <property type="entry name" value="Butyryl-CoA Dehydrogenase, subunit A, domain 2"/>
    <property type="match status" value="1"/>
</dbReference>
<dbReference type="InterPro" id="IPR046373">
    <property type="entry name" value="Acyl-CoA_Oxase/DH_mid-dom_sf"/>
</dbReference>
<dbReference type="SUPFAM" id="SSF56645">
    <property type="entry name" value="Acyl-CoA dehydrogenase NM domain-like"/>
    <property type="match status" value="1"/>
</dbReference>
<dbReference type="InterPro" id="IPR009100">
    <property type="entry name" value="AcylCoA_DH/oxidase_NM_dom_sf"/>
</dbReference>